<feature type="region of interest" description="Disordered" evidence="1">
    <location>
        <begin position="304"/>
        <end position="331"/>
    </location>
</feature>
<dbReference type="PANTHER" id="PTHR15237:SF0">
    <property type="entry name" value="CELL CYCLE CHECKPOINT CONTROL PROTEIN"/>
    <property type="match status" value="1"/>
</dbReference>
<dbReference type="GO" id="GO:0000076">
    <property type="term" value="P:DNA replication checkpoint signaling"/>
    <property type="evidence" value="ECO:0007669"/>
    <property type="project" value="TreeGrafter"/>
</dbReference>
<dbReference type="PANTHER" id="PTHR15237">
    <property type="entry name" value="DNA REPAIR PROTEIN RAD9"/>
    <property type="match status" value="1"/>
</dbReference>
<gene>
    <name evidence="2" type="ORF">B9G98_02970</name>
</gene>
<accession>A0A2T0FK40</accession>
<dbReference type="InterPro" id="IPR007268">
    <property type="entry name" value="Rad9/Ddc1"/>
</dbReference>
<proteinExistence type="predicted"/>
<sequence>MYTIADPSVLTGLSRCISAFARISDTISIDGTLDKLELSCVNASRTVVGRAVFPRDSCFTGLGTERAIQIKSRAADTVFSRVDQSKCVLKFGRAHNGVEVLEVLLESTQAGAVKVCRIPCLVVYEPAPAIDSPTNLSYYFSANLNFFKEILANCMPAAEEAELRFLSHRGFTFRAFRDKMRTDQSKVRAGVDTSVENELRRFGRLQVLSPWAGTMRLKELRTVIQLWEQLFPLNSVDALFKQPGQPIIFETEHTVLKLAFMFRFTTKPHRSALDNTSSVMIRIGDRIEPRISALYGRPQSFMRRAAEPEPEPSQPVDLPAPQPEHPPPAQFVEYAEEIGMTQPASQAVGLFDDDS</sequence>
<evidence type="ECO:0000313" key="3">
    <source>
        <dbReference type="Proteomes" id="UP000238350"/>
    </source>
</evidence>
<dbReference type="RefSeq" id="XP_024665295.1">
    <property type="nucleotide sequence ID" value="XM_024809527.1"/>
</dbReference>
<keyword evidence="3" id="KW-1185">Reference proteome</keyword>
<evidence type="ECO:0000256" key="1">
    <source>
        <dbReference type="SAM" id="MobiDB-lite"/>
    </source>
</evidence>
<dbReference type="Pfam" id="PF04139">
    <property type="entry name" value="Rad9"/>
    <property type="match status" value="1"/>
</dbReference>
<dbReference type="Proteomes" id="UP000238350">
    <property type="component" value="Unassembled WGS sequence"/>
</dbReference>
<evidence type="ECO:0000313" key="2">
    <source>
        <dbReference type="EMBL" id="PRT55350.1"/>
    </source>
</evidence>
<dbReference type="GO" id="GO:0030896">
    <property type="term" value="C:checkpoint clamp complex"/>
    <property type="evidence" value="ECO:0007669"/>
    <property type="project" value="InterPro"/>
</dbReference>
<dbReference type="GeneID" id="36516718"/>
<comment type="caution">
    <text evidence="2">The sequence shown here is derived from an EMBL/GenBank/DDBJ whole genome shotgun (WGS) entry which is preliminary data.</text>
</comment>
<organism evidence="2 3">
    <name type="scientific">Wickerhamiella sorbophila</name>
    <dbReference type="NCBI Taxonomy" id="45607"/>
    <lineage>
        <taxon>Eukaryota</taxon>
        <taxon>Fungi</taxon>
        <taxon>Dikarya</taxon>
        <taxon>Ascomycota</taxon>
        <taxon>Saccharomycotina</taxon>
        <taxon>Dipodascomycetes</taxon>
        <taxon>Dipodascales</taxon>
        <taxon>Trichomonascaceae</taxon>
        <taxon>Wickerhamiella</taxon>
    </lineage>
</organism>
<dbReference type="GO" id="GO:0006281">
    <property type="term" value="P:DNA repair"/>
    <property type="evidence" value="ECO:0007669"/>
    <property type="project" value="TreeGrafter"/>
</dbReference>
<reference evidence="2 3" key="1">
    <citation type="submission" date="2017-04" db="EMBL/GenBank/DDBJ databases">
        <title>Genome sequencing of [Candida] sorbophila.</title>
        <authorList>
            <person name="Ahn J.O."/>
        </authorList>
    </citation>
    <scope>NUCLEOTIDE SEQUENCE [LARGE SCALE GENOMIC DNA]</scope>
    <source>
        <strain evidence="2 3">DS02</strain>
    </source>
</reference>
<feature type="compositionally biased region" description="Pro residues" evidence="1">
    <location>
        <begin position="318"/>
        <end position="329"/>
    </location>
</feature>
<dbReference type="Gene3D" id="3.70.10.10">
    <property type="match status" value="1"/>
</dbReference>
<dbReference type="AlphaFoldDB" id="A0A2T0FK40"/>
<dbReference type="GO" id="GO:0031573">
    <property type="term" value="P:mitotic intra-S DNA damage checkpoint signaling"/>
    <property type="evidence" value="ECO:0007669"/>
    <property type="project" value="TreeGrafter"/>
</dbReference>
<name>A0A2T0FK40_9ASCO</name>
<protein>
    <submittedName>
        <fullName evidence="2">Uncharacterized protein</fullName>
    </submittedName>
</protein>
<dbReference type="EMBL" id="NDIQ01000021">
    <property type="protein sequence ID" value="PRT55350.1"/>
    <property type="molecule type" value="Genomic_DNA"/>
</dbReference>
<dbReference type="GO" id="GO:0071479">
    <property type="term" value="P:cellular response to ionizing radiation"/>
    <property type="evidence" value="ECO:0007669"/>
    <property type="project" value="TreeGrafter"/>
</dbReference>